<evidence type="ECO:0008006" key="3">
    <source>
        <dbReference type="Google" id="ProtNLM"/>
    </source>
</evidence>
<name>A0AA37QF34_9BACT</name>
<reference evidence="1" key="1">
    <citation type="submission" date="2022-08" db="EMBL/GenBank/DDBJ databases">
        <title>Draft genome sequencing of Roseisolibacter agri AW1220.</title>
        <authorList>
            <person name="Tobiishi Y."/>
            <person name="Tonouchi A."/>
        </authorList>
    </citation>
    <scope>NUCLEOTIDE SEQUENCE</scope>
    <source>
        <strain evidence="1">AW1220</strain>
    </source>
</reference>
<accession>A0AA37QF34</accession>
<proteinExistence type="predicted"/>
<comment type="caution">
    <text evidence="1">The sequence shown here is derived from an EMBL/GenBank/DDBJ whole genome shotgun (WGS) entry which is preliminary data.</text>
</comment>
<dbReference type="Gene3D" id="2.60.40.1080">
    <property type="match status" value="1"/>
</dbReference>
<dbReference type="Pfam" id="PF08309">
    <property type="entry name" value="LVIVD"/>
    <property type="match status" value="3"/>
</dbReference>
<gene>
    <name evidence="1" type="ORF">rosag_21360</name>
</gene>
<sequence length="683" mass="72547">MSAPTLALLALLQQPAAGQPPAPAAPSPVARIEVSPADPVVAAMDTLRLSARAFDAQGKVMENVHLRFVPTGGWFEGTVDTTGLVKSGATGILPVGVVAMVPGSRPFVERVSVRMVPGAAARVAVEGLPSTLVVGQRVALQATAYSAQNDRREDAVRWSSSMPGAVAVRDGFVVALAPGRAVLTAEAGRARTTVPVTVVAARVASLQVTAGAAPSAGWRTGDVIRFSAVAKDAQGKVIPGVAATWSFSPGQGMIDPDGAFVGYEARPYTITASLGDRSATTIVTLAPRDVRRPASVVGRLPRTRFTTEEVWLHPTEKVAYLGSGSGGDVMYAIDISNPAAPVVTDSLVSNTRRVNDVMTTADGRYLVFTREGASDRRNGVVVASLEDPRHPKVLSEYTATVTAGVHSAFVYTQPKFGTHVYLTNDGTGAFHILDLNDPKSPKEVAVWKTPRPEFAGDAGRSLHDVDVQDGLAYLSYWNDGLVILDVGNGIKGGSPSNPVLVSQYKYDLNDLYRQVEAAGGPGFIRGTHTAWRHRNYVFIADEVFPASGLQGAPANSASAGRAYGRLQVIDISDLTKPKSVAFYEPENGGVHNIWIAGDTLYMGAYNAGFRTFDISGELRGDLRAQAREMAHVHTADPQGKVINTPMTWGVVVRDGLAYVNDMYNGLWIVRMEPSKAPKPKVMQ</sequence>
<keyword evidence="2" id="KW-1185">Reference proteome</keyword>
<dbReference type="SUPFAM" id="SSF75011">
    <property type="entry name" value="3-carboxy-cis,cis-mucoante lactonizing enzyme"/>
    <property type="match status" value="1"/>
</dbReference>
<dbReference type="EMBL" id="BRXS01000003">
    <property type="protein sequence ID" value="GLC25623.1"/>
    <property type="molecule type" value="Genomic_DNA"/>
</dbReference>
<evidence type="ECO:0000313" key="2">
    <source>
        <dbReference type="Proteomes" id="UP001161325"/>
    </source>
</evidence>
<evidence type="ECO:0000313" key="1">
    <source>
        <dbReference type="EMBL" id="GLC25623.1"/>
    </source>
</evidence>
<dbReference type="Proteomes" id="UP001161325">
    <property type="component" value="Unassembled WGS sequence"/>
</dbReference>
<dbReference type="RefSeq" id="WP_284350078.1">
    <property type="nucleotide sequence ID" value="NZ_BRXS01000003.1"/>
</dbReference>
<dbReference type="AlphaFoldDB" id="A0AA37QF34"/>
<organism evidence="1 2">
    <name type="scientific">Roseisolibacter agri</name>
    <dbReference type="NCBI Taxonomy" id="2014610"/>
    <lineage>
        <taxon>Bacteria</taxon>
        <taxon>Pseudomonadati</taxon>
        <taxon>Gemmatimonadota</taxon>
        <taxon>Gemmatimonadia</taxon>
        <taxon>Gemmatimonadales</taxon>
        <taxon>Gemmatimonadaceae</taxon>
        <taxon>Roseisolibacter</taxon>
    </lineage>
</organism>
<protein>
    <recommendedName>
        <fullName evidence="3">BIG2 domain-containing protein</fullName>
    </recommendedName>
</protein>
<dbReference type="InterPro" id="IPR013211">
    <property type="entry name" value="LVIVD"/>
</dbReference>